<dbReference type="InterPro" id="IPR050789">
    <property type="entry name" value="Diverse_Enzym_Activities"/>
</dbReference>
<dbReference type="RefSeq" id="WP_345694754.1">
    <property type="nucleotide sequence ID" value="NZ_BAABIS010000001.1"/>
</dbReference>
<protein>
    <submittedName>
        <fullName evidence="4">Serine hydrolase domain-containing protein</fullName>
    </submittedName>
</protein>
<dbReference type="InterPro" id="IPR001466">
    <property type="entry name" value="Beta-lactam-related"/>
</dbReference>
<gene>
    <name evidence="4" type="ORF">GCM10023235_01340</name>
</gene>
<dbReference type="SUPFAM" id="SSF56601">
    <property type="entry name" value="beta-lactamase/transpeptidase-like"/>
    <property type="match status" value="1"/>
</dbReference>
<dbReference type="EMBL" id="BAABIS010000001">
    <property type="protein sequence ID" value="GAA4831002.1"/>
    <property type="molecule type" value="Genomic_DNA"/>
</dbReference>
<evidence type="ECO:0000259" key="3">
    <source>
        <dbReference type="Pfam" id="PF00144"/>
    </source>
</evidence>
<keyword evidence="2" id="KW-0732">Signal</keyword>
<keyword evidence="1 4" id="KW-0378">Hydrolase</keyword>
<organism evidence="4 5">
    <name type="scientific">Kitasatospora terrestris</name>
    <dbReference type="NCBI Taxonomy" id="258051"/>
    <lineage>
        <taxon>Bacteria</taxon>
        <taxon>Bacillati</taxon>
        <taxon>Actinomycetota</taxon>
        <taxon>Actinomycetes</taxon>
        <taxon>Kitasatosporales</taxon>
        <taxon>Streptomycetaceae</taxon>
        <taxon>Kitasatospora</taxon>
    </lineage>
</organism>
<evidence type="ECO:0000313" key="4">
    <source>
        <dbReference type="EMBL" id="GAA4831002.1"/>
    </source>
</evidence>
<evidence type="ECO:0000256" key="1">
    <source>
        <dbReference type="ARBA" id="ARBA00022801"/>
    </source>
</evidence>
<dbReference type="Gene3D" id="3.40.710.10">
    <property type="entry name" value="DD-peptidase/beta-lactamase superfamily"/>
    <property type="match status" value="1"/>
</dbReference>
<reference evidence="5" key="1">
    <citation type="journal article" date="2019" name="Int. J. Syst. Evol. Microbiol.">
        <title>The Global Catalogue of Microorganisms (GCM) 10K type strain sequencing project: providing services to taxonomists for standard genome sequencing and annotation.</title>
        <authorList>
            <consortium name="The Broad Institute Genomics Platform"/>
            <consortium name="The Broad Institute Genome Sequencing Center for Infectious Disease"/>
            <person name="Wu L."/>
            <person name="Ma J."/>
        </authorList>
    </citation>
    <scope>NUCLEOTIDE SEQUENCE [LARGE SCALE GENOMIC DNA]</scope>
    <source>
        <strain evidence="5">JCM 13006</strain>
    </source>
</reference>
<dbReference type="PANTHER" id="PTHR43283:SF11">
    <property type="entry name" value="BETA-LACTAMASE-RELATED DOMAIN-CONTAINING PROTEIN"/>
    <property type="match status" value="1"/>
</dbReference>
<dbReference type="PANTHER" id="PTHR43283">
    <property type="entry name" value="BETA-LACTAMASE-RELATED"/>
    <property type="match status" value="1"/>
</dbReference>
<dbReference type="GO" id="GO:0016787">
    <property type="term" value="F:hydrolase activity"/>
    <property type="evidence" value="ECO:0007669"/>
    <property type="project" value="UniProtKB-KW"/>
</dbReference>
<dbReference type="InterPro" id="IPR012338">
    <property type="entry name" value="Beta-lactam/transpept-like"/>
</dbReference>
<feature type="domain" description="Beta-lactamase-related" evidence="3">
    <location>
        <begin position="22"/>
        <end position="354"/>
    </location>
</feature>
<evidence type="ECO:0000256" key="2">
    <source>
        <dbReference type="SAM" id="SignalP"/>
    </source>
</evidence>
<feature type="signal peptide" evidence="2">
    <location>
        <begin position="1"/>
        <end position="31"/>
    </location>
</feature>
<comment type="caution">
    <text evidence="4">The sequence shown here is derived from an EMBL/GenBank/DDBJ whole genome shotgun (WGS) entry which is preliminary data.</text>
</comment>
<name>A0ABP9D9S3_9ACTN</name>
<sequence length="363" mass="37801">MRAARPTRAATARLADATAAAAALVAAAVQAGSIPGAVLATGWGHETEPHVRAFGRTAVTGPSAPVTTETVYDLASLTKVTATLPAVLGLADTGALDLDDPVQRYLPAFTGPGKDGVTVRHLLTHTSGLPPHRPLHELPGTPDDRLAGALAEPLAAAPGTTVAYSDLGFIALGEIIRSTTGASLERAVTELVLDPLGMTSTRYRPPAHWRSRTAPTEPRPDGTVPCATVHDENAEALGGVCGHAGLFGTAGDLARYLRYGWLHPDSPVLSPNVRATALRCHTESLDGRRGLGWTLRGDRWDHLGRHWPADGAGHTGFTGTSIALDPPGGPWVVLLTNAVHLGRDASAIATLRRATCDALYDPP</sequence>
<dbReference type="Pfam" id="PF00144">
    <property type="entry name" value="Beta-lactamase"/>
    <property type="match status" value="1"/>
</dbReference>
<feature type="chain" id="PRO_5045517217" evidence="2">
    <location>
        <begin position="32"/>
        <end position="363"/>
    </location>
</feature>
<proteinExistence type="predicted"/>
<dbReference type="Proteomes" id="UP001501752">
    <property type="component" value="Unassembled WGS sequence"/>
</dbReference>
<evidence type="ECO:0000313" key="5">
    <source>
        <dbReference type="Proteomes" id="UP001501752"/>
    </source>
</evidence>
<accession>A0ABP9D9S3</accession>
<keyword evidence="5" id="KW-1185">Reference proteome</keyword>